<dbReference type="Gene3D" id="3.40.1190.20">
    <property type="match status" value="1"/>
</dbReference>
<dbReference type="AlphaFoldDB" id="A0AAD5VFN0"/>
<dbReference type="Proteomes" id="UP001213000">
    <property type="component" value="Unassembled WGS sequence"/>
</dbReference>
<protein>
    <recommendedName>
        <fullName evidence="1">Carbohydrate kinase PfkB domain-containing protein</fullName>
    </recommendedName>
</protein>
<evidence type="ECO:0000313" key="2">
    <source>
        <dbReference type="EMBL" id="KAJ3556052.1"/>
    </source>
</evidence>
<dbReference type="InterPro" id="IPR029056">
    <property type="entry name" value="Ribokinase-like"/>
</dbReference>
<keyword evidence="3" id="KW-1185">Reference proteome</keyword>
<accession>A0AAD5VFN0</accession>
<dbReference type="EMBL" id="JANIEX010001615">
    <property type="protein sequence ID" value="KAJ3556052.1"/>
    <property type="molecule type" value="Genomic_DNA"/>
</dbReference>
<dbReference type="PANTHER" id="PTHR47098">
    <property type="entry name" value="PROTEIN MAK32"/>
    <property type="match status" value="1"/>
</dbReference>
<evidence type="ECO:0000259" key="1">
    <source>
        <dbReference type="Pfam" id="PF00294"/>
    </source>
</evidence>
<dbReference type="PANTHER" id="PTHR47098:SF2">
    <property type="entry name" value="PROTEIN MAK32"/>
    <property type="match status" value="1"/>
</dbReference>
<comment type="caution">
    <text evidence="2">The sequence shown here is derived from an EMBL/GenBank/DDBJ whole genome shotgun (WGS) entry which is preliminary data.</text>
</comment>
<feature type="domain" description="Carbohydrate kinase PfkB" evidence="1">
    <location>
        <begin position="113"/>
        <end position="283"/>
    </location>
</feature>
<dbReference type="InterPro" id="IPR011611">
    <property type="entry name" value="PfkB_dom"/>
</dbReference>
<evidence type="ECO:0000313" key="3">
    <source>
        <dbReference type="Proteomes" id="UP001213000"/>
    </source>
</evidence>
<gene>
    <name evidence="2" type="ORF">NP233_g12066</name>
</gene>
<name>A0AAD5VFN0_9AGAR</name>
<dbReference type="Pfam" id="PF00294">
    <property type="entry name" value="PfkB"/>
    <property type="match status" value="1"/>
</dbReference>
<proteinExistence type="predicted"/>
<reference evidence="2" key="1">
    <citation type="submission" date="2022-07" db="EMBL/GenBank/DDBJ databases">
        <title>Genome Sequence of Leucocoprinus birnbaumii.</title>
        <authorList>
            <person name="Buettner E."/>
        </authorList>
    </citation>
    <scope>NUCLEOTIDE SEQUENCE</scope>
    <source>
        <strain evidence="2">VT141</strain>
    </source>
</reference>
<organism evidence="2 3">
    <name type="scientific">Leucocoprinus birnbaumii</name>
    <dbReference type="NCBI Taxonomy" id="56174"/>
    <lineage>
        <taxon>Eukaryota</taxon>
        <taxon>Fungi</taxon>
        <taxon>Dikarya</taxon>
        <taxon>Basidiomycota</taxon>
        <taxon>Agaricomycotina</taxon>
        <taxon>Agaricomycetes</taxon>
        <taxon>Agaricomycetidae</taxon>
        <taxon>Agaricales</taxon>
        <taxon>Agaricineae</taxon>
        <taxon>Agaricaceae</taxon>
        <taxon>Leucocoprinus</taxon>
    </lineage>
</organism>
<sequence length="305" mass="33850">MSNQHGPQFVSLAMFNIDEFEYKDADGNLTGRIAKSQIGGAGTYAVIGARMWLAPDNVGMIVDKGYDFPTEIQEEMLRYGEAMWAFREQPHHRTTRILNSFYGERTEFKFLTDRIWLTPRDLDNTRLSRPHSLHFISSPERAKRILTEVKAAADWNPTIIYEPVPVDCTPEFLPGLQEILPFIDVLSPNAEEALQLLSLPLPPTKATIEQAACMFLAIGVGTSSYGVVIIRSGQLGAFALSPKDEKGIWIDAYWTEGEGDLRHVVDVTGAGNSFLGGLAAGLYLTKGDIYEGKSHRKFSSSAFSQ</sequence>
<dbReference type="SUPFAM" id="SSF53613">
    <property type="entry name" value="Ribokinase-like"/>
    <property type="match status" value="1"/>
</dbReference>